<organism evidence="2 3">
    <name type="scientific">Pseudomonas kulmbachensis</name>
    <dbReference type="NCBI Taxonomy" id="3043408"/>
    <lineage>
        <taxon>Bacteria</taxon>
        <taxon>Pseudomonadati</taxon>
        <taxon>Pseudomonadota</taxon>
        <taxon>Gammaproteobacteria</taxon>
        <taxon>Pseudomonadales</taxon>
        <taxon>Pseudomonadaceae</taxon>
        <taxon>Pseudomonas</taxon>
    </lineage>
</organism>
<feature type="transmembrane region" description="Helical" evidence="1">
    <location>
        <begin position="7"/>
        <end position="27"/>
    </location>
</feature>
<keyword evidence="3" id="KW-1185">Reference proteome</keyword>
<keyword evidence="1" id="KW-0472">Membrane</keyword>
<keyword evidence="1" id="KW-1133">Transmembrane helix</keyword>
<gene>
    <name evidence="2" type="ORF">ACHMWK_20540</name>
</gene>
<dbReference type="EMBL" id="JBINXB010000041">
    <property type="protein sequence ID" value="MFH6568354.1"/>
    <property type="molecule type" value="Genomic_DNA"/>
</dbReference>
<evidence type="ECO:0000313" key="3">
    <source>
        <dbReference type="Proteomes" id="UP001609821"/>
    </source>
</evidence>
<feature type="transmembrane region" description="Helical" evidence="1">
    <location>
        <begin position="52"/>
        <end position="71"/>
    </location>
</feature>
<comment type="caution">
    <text evidence="2">The sequence shown here is derived from an EMBL/GenBank/DDBJ whole genome shotgun (WGS) entry which is preliminary data.</text>
</comment>
<reference evidence="2 3" key="1">
    <citation type="submission" date="2024-10" db="EMBL/GenBank/DDBJ databases">
        <title>Aeromonas and Pseudomonas from the Cagarras Archipelago, Rio de Janeiro, Brazil.</title>
        <authorList>
            <person name="Canellas A.L.B."/>
            <person name="Laport M.S."/>
        </authorList>
    </citation>
    <scope>NUCLEOTIDE SEQUENCE [LARGE SCALE GENOMIC DNA]</scope>
    <source>
        <strain evidence="2 3">CPF-4</strain>
    </source>
</reference>
<name>A0ABW7M5C9_9PSED</name>
<proteinExistence type="predicted"/>
<protein>
    <submittedName>
        <fullName evidence="2">Uncharacterized protein</fullName>
    </submittedName>
</protein>
<evidence type="ECO:0000256" key="1">
    <source>
        <dbReference type="SAM" id="Phobius"/>
    </source>
</evidence>
<dbReference type="Proteomes" id="UP001609821">
    <property type="component" value="Unassembled WGS sequence"/>
</dbReference>
<evidence type="ECO:0000313" key="2">
    <source>
        <dbReference type="EMBL" id="MFH6568354.1"/>
    </source>
</evidence>
<keyword evidence="1" id="KW-0812">Transmembrane</keyword>
<sequence>MNKALYWLRLAASLPIYAVAILIWVQVSKTVFKSAVLVFTTHLTPYRFGEVLGVWLFCVLSASIAYGMWLLGRYVRTSRFRVQPKPSSTDLP</sequence>
<dbReference type="RefSeq" id="WP_261741780.1">
    <property type="nucleotide sequence ID" value="NZ_CAVMKE010000001.1"/>
</dbReference>
<accession>A0ABW7M5C9</accession>